<dbReference type="RefSeq" id="WP_177101345.1">
    <property type="nucleotide sequence ID" value="NZ_JACAQB010000005.1"/>
</dbReference>
<feature type="domain" description="Autotransporter" evidence="2">
    <location>
        <begin position="914"/>
        <end position="1190"/>
    </location>
</feature>
<protein>
    <submittedName>
        <fullName evidence="3">Autotransporter domain-containing protein</fullName>
    </submittedName>
</protein>
<proteinExistence type="predicted"/>
<dbReference type="EMBL" id="JACAQB010000005">
    <property type="protein sequence ID" value="NWB96032.1"/>
    <property type="molecule type" value="Genomic_DNA"/>
</dbReference>
<feature type="compositionally biased region" description="Polar residues" evidence="1">
    <location>
        <begin position="422"/>
        <end position="433"/>
    </location>
</feature>
<dbReference type="Pfam" id="PF03797">
    <property type="entry name" value="Autotransporter"/>
    <property type="match status" value="1"/>
</dbReference>
<evidence type="ECO:0000313" key="3">
    <source>
        <dbReference type="EMBL" id="NWB96032.1"/>
    </source>
</evidence>
<dbReference type="SUPFAM" id="SSF103515">
    <property type="entry name" value="Autotransporter"/>
    <property type="match status" value="1"/>
</dbReference>
<feature type="region of interest" description="Disordered" evidence="1">
    <location>
        <begin position="406"/>
        <end position="451"/>
    </location>
</feature>
<dbReference type="PROSITE" id="PS51208">
    <property type="entry name" value="AUTOTRANSPORTER"/>
    <property type="match status" value="1"/>
</dbReference>
<accession>A0A7Y8C284</accession>
<dbReference type="NCBIfam" id="TIGR01414">
    <property type="entry name" value="autotrans_barl"/>
    <property type="match status" value="1"/>
</dbReference>
<dbReference type="Proteomes" id="UP000539985">
    <property type="component" value="Unassembled WGS sequence"/>
</dbReference>
<name>A0A7Y8C284_9PSED</name>
<evidence type="ECO:0000259" key="2">
    <source>
        <dbReference type="PROSITE" id="PS51208"/>
    </source>
</evidence>
<evidence type="ECO:0000313" key="4">
    <source>
        <dbReference type="Proteomes" id="UP000539985"/>
    </source>
</evidence>
<comment type="caution">
    <text evidence="3">The sequence shown here is derived from an EMBL/GenBank/DDBJ whole genome shotgun (WGS) entry which is preliminary data.</text>
</comment>
<dbReference type="AlphaFoldDB" id="A0A7Y8C284"/>
<reference evidence="3 4" key="1">
    <citation type="submission" date="2020-04" db="EMBL/GenBank/DDBJ databases">
        <title>Molecular characterization of pseudomonads from Agaricus bisporus reveal novel blotch 2 pathogens in Western Europe.</title>
        <authorList>
            <person name="Taparia T."/>
            <person name="Krijger M."/>
            <person name="Haynes E."/>
            <person name="Elpinstone J.G."/>
            <person name="Noble R."/>
            <person name="Van Der Wolf J."/>
        </authorList>
    </citation>
    <scope>NUCLEOTIDE SEQUENCE [LARGE SCALE GENOMIC DNA]</scope>
    <source>
        <strain evidence="3 4">H7001</strain>
    </source>
</reference>
<gene>
    <name evidence="3" type="ORF">HX882_09040</name>
</gene>
<dbReference type="SMART" id="SM00869">
    <property type="entry name" value="Autotransporter"/>
    <property type="match status" value="1"/>
</dbReference>
<dbReference type="Gene3D" id="2.40.128.130">
    <property type="entry name" value="Autotransporter beta-domain"/>
    <property type="match status" value="1"/>
</dbReference>
<dbReference type="InterPro" id="IPR005546">
    <property type="entry name" value="Autotransporte_beta"/>
</dbReference>
<organism evidence="3 4">
    <name type="scientific">Pseudomonas gingeri</name>
    <dbReference type="NCBI Taxonomy" id="117681"/>
    <lineage>
        <taxon>Bacteria</taxon>
        <taxon>Pseudomonadati</taxon>
        <taxon>Pseudomonadota</taxon>
        <taxon>Gammaproteobacteria</taxon>
        <taxon>Pseudomonadales</taxon>
        <taxon>Pseudomonadaceae</taxon>
        <taxon>Pseudomonas</taxon>
    </lineage>
</organism>
<evidence type="ECO:0000256" key="1">
    <source>
        <dbReference type="SAM" id="MobiDB-lite"/>
    </source>
</evidence>
<feature type="region of interest" description="Disordered" evidence="1">
    <location>
        <begin position="748"/>
        <end position="796"/>
    </location>
</feature>
<sequence length="1190" mass="124959">MPLTPHHLALAITLALTTVVLRDTHASSSRHDGGSAQSTSVNFDSLQADQGDTVALRGTSIDYTNHRDGEIQAITGNAIKVRGRGVGRISNDGKITSERHDGIDLGAGDIALNNAKTVTGGRHGITTHHKGTLINRGQVSGLNGAGFHSAGSGQVTNYDSLTGDATDMDADGDGIRIKGKAEIHNIGQIAGKGSRGIDQYGDPHTSEGIAIGGGTLVQHAKGHISGADHGIVVSDGNHNPAHLPTELENHGSIHGHKGFGVQFIGEQADSVTNNGLIHGGNGHALDLGGGDDTLIVQGNSRFEGSVDGNAGYDKIILDSPEGGHLGGSRNFERLEVRQGTWSLTGYNPFSTSIDISREAQLLTTDGTGLHLEGGTRLINRGTVAGTTSSANSDADGLRVRGNAQIDNHGRITGSGANGFEQVHSSGGDSSNPRHSSEGVRLNGGRLTNHENGVIEGQHNGILADADRRSPLRLESHGILRGLSGVGVSLSGQFADTVINGGLIDGGGGVALNLGGGNDTLIVKNGSRFAGWVDGGTTDDYQEQFQLGFDPDTPLKANDDQVILDDALGGSFGNSRHFERLLVKQGTWTLTSQDDFSTGAEVLAHLINNGSILGTARVNEGATYGGNGSVGHLQVAGTLEVDPRLGAAKIKEHLTLEPGATLAYGIDANGNSATVEVGGTAHIDGALLLKVQSDDPSDRQHTVIKAGKLEGRFASIRTNLALLTATAHYSPTQVGLTYKRNDVNLGDLGNTSNGHNAGDALDSWTRPSLPAPTHTPVKPTEPIAAGPANTLPKPVAALPENKLPEPVVALPDNKLPEPVVALPDNIREPTAEENQGIELSDEPMQQPSPDSPLRHATLYISAVEAGQALDQLSGGGNAQLRNATLSGSRQVGSSLLTVMRQTEGQPDPGGKVQVMNGGHGRLWVQGLGNSARFDSIHGHHGLRQNTRGLVLGADWALDSEWRVGVLGGQSQSDFKGQGFTGDLDSWHAGVYALRQDGPLALRLGAVYSSHSGKTGRRVAFNGYRDHFKGDYDASSQQAFAEVGYRFGDADLRVEPFTGLGYERYQRDRFTERGGEAALAIDSQTHGNLNSNVGLRVSSVTTFDNKMSLTPRLSAGWKHLYGDVGSTTQQKFAVSDRTFKVQGAALDRDSLLLEAGLDLKLSPRQNLGLGYTGEVSSHQRKHGLMGQWRLTF</sequence>
<dbReference type="InterPro" id="IPR006315">
    <property type="entry name" value="OM_autotransptr_brl_dom"/>
</dbReference>
<dbReference type="InterPro" id="IPR036709">
    <property type="entry name" value="Autotransporte_beta_dom_sf"/>
</dbReference>
<dbReference type="GO" id="GO:0019867">
    <property type="term" value="C:outer membrane"/>
    <property type="evidence" value="ECO:0007669"/>
    <property type="project" value="InterPro"/>
</dbReference>
<feature type="region of interest" description="Disordered" evidence="1">
    <location>
        <begin position="831"/>
        <end position="851"/>
    </location>
</feature>